<evidence type="ECO:0000313" key="4">
    <source>
        <dbReference type="Proteomes" id="UP000011511"/>
    </source>
</evidence>
<evidence type="ECO:0000259" key="2">
    <source>
        <dbReference type="Pfam" id="PF03551"/>
    </source>
</evidence>
<feature type="region of interest" description="Disordered" evidence="1">
    <location>
        <begin position="118"/>
        <end position="154"/>
    </location>
</feature>
<dbReference type="PATRIC" id="fig|1227494.3.peg.1672"/>
<feature type="compositionally biased region" description="Basic residues" evidence="1">
    <location>
        <begin position="121"/>
        <end position="147"/>
    </location>
</feature>
<evidence type="ECO:0000256" key="1">
    <source>
        <dbReference type="SAM" id="MobiDB-lite"/>
    </source>
</evidence>
<dbReference type="InterPro" id="IPR036388">
    <property type="entry name" value="WH-like_DNA-bd_sf"/>
</dbReference>
<dbReference type="InterPro" id="IPR036390">
    <property type="entry name" value="WH_DNA-bd_sf"/>
</dbReference>
<dbReference type="Proteomes" id="UP000011511">
    <property type="component" value="Unassembled WGS sequence"/>
</dbReference>
<protein>
    <submittedName>
        <fullName evidence="3">Transcriptional regulator PadR family protein</fullName>
    </submittedName>
</protein>
<proteinExistence type="predicted"/>
<accession>L9ZK79</accession>
<dbReference type="EMBL" id="AOIK01000025">
    <property type="protein sequence ID" value="ELY86920.1"/>
    <property type="molecule type" value="Genomic_DNA"/>
</dbReference>
<organism evidence="3 4">
    <name type="scientific">Natrinema altunense (strain JCM 12890 / CGMCC 1.3731 / AJ2)</name>
    <dbReference type="NCBI Taxonomy" id="1227494"/>
    <lineage>
        <taxon>Archaea</taxon>
        <taxon>Methanobacteriati</taxon>
        <taxon>Methanobacteriota</taxon>
        <taxon>Stenosarchaea group</taxon>
        <taxon>Halobacteria</taxon>
        <taxon>Halobacteriales</taxon>
        <taxon>Natrialbaceae</taxon>
        <taxon>Natrinema</taxon>
    </lineage>
</organism>
<name>L9ZK79_NATA2</name>
<dbReference type="InterPro" id="IPR005149">
    <property type="entry name" value="Tscrpt_reg_PadR_N"/>
</dbReference>
<evidence type="ECO:0000313" key="3">
    <source>
        <dbReference type="EMBL" id="ELY86920.1"/>
    </source>
</evidence>
<sequence length="154" mass="17736">MITGRDGPQDPSIKGELEEYYENEIHPGRLYPNLDTVIDKGLVYKGEADKRTNHYTITMRGQHEFEATVEQEVQAKVDANHPDGIVDTDDERIHGATLEQEERIRAREDELERISAVRSGYRSKRRSRPRNHGPNRPRLRTALHARRGQLSPTV</sequence>
<dbReference type="SUPFAM" id="SSF46785">
    <property type="entry name" value="Winged helix' DNA-binding domain"/>
    <property type="match status" value="1"/>
</dbReference>
<dbReference type="Pfam" id="PF03551">
    <property type="entry name" value="PadR"/>
    <property type="match status" value="1"/>
</dbReference>
<dbReference type="Gene3D" id="1.10.10.10">
    <property type="entry name" value="Winged helix-like DNA-binding domain superfamily/Winged helix DNA-binding domain"/>
    <property type="match status" value="1"/>
</dbReference>
<dbReference type="AlphaFoldDB" id="L9ZK79"/>
<comment type="caution">
    <text evidence="3">The sequence shown here is derived from an EMBL/GenBank/DDBJ whole genome shotgun (WGS) entry which is preliminary data.</text>
</comment>
<feature type="domain" description="Transcription regulator PadR N-terminal" evidence="2">
    <location>
        <begin position="13"/>
        <end position="66"/>
    </location>
</feature>
<gene>
    <name evidence="3" type="ORF">C485_08387</name>
</gene>
<reference evidence="3 4" key="1">
    <citation type="journal article" date="2014" name="PLoS Genet.">
        <title>Phylogenetically driven sequencing of extremely halophilic archaea reveals strategies for static and dynamic osmo-response.</title>
        <authorList>
            <person name="Becker E.A."/>
            <person name="Seitzer P.M."/>
            <person name="Tritt A."/>
            <person name="Larsen D."/>
            <person name="Krusor M."/>
            <person name="Yao A.I."/>
            <person name="Wu D."/>
            <person name="Madern D."/>
            <person name="Eisen J.A."/>
            <person name="Darling A.E."/>
            <person name="Facciotti M.T."/>
        </authorList>
    </citation>
    <scope>NUCLEOTIDE SEQUENCE [LARGE SCALE GENOMIC DNA]</scope>
    <source>
        <strain evidence="3 4">JCM 12890</strain>
    </source>
</reference>
<keyword evidence="4" id="KW-1185">Reference proteome</keyword>